<organism evidence="2 3">
    <name type="scientific">Pseudallescheria apiosperma</name>
    <name type="common">Scedosporium apiospermum</name>
    <dbReference type="NCBI Taxonomy" id="563466"/>
    <lineage>
        <taxon>Eukaryota</taxon>
        <taxon>Fungi</taxon>
        <taxon>Dikarya</taxon>
        <taxon>Ascomycota</taxon>
        <taxon>Pezizomycotina</taxon>
        <taxon>Sordariomycetes</taxon>
        <taxon>Hypocreomycetidae</taxon>
        <taxon>Microascales</taxon>
        <taxon>Microascaceae</taxon>
        <taxon>Scedosporium</taxon>
    </lineage>
</organism>
<dbReference type="PANTHER" id="PTHR39426:SF1">
    <property type="entry name" value="HOMOLOGY TO DEATH-ON-CURING PROTEIN OF PHAGE P1"/>
    <property type="match status" value="1"/>
</dbReference>
<reference evidence="2 3" key="1">
    <citation type="journal article" date="2014" name="Genome Announc.">
        <title>Draft genome sequence of the pathogenic fungus Scedosporium apiospermum.</title>
        <authorList>
            <person name="Vandeputte P."/>
            <person name="Ghamrawi S."/>
            <person name="Rechenmann M."/>
            <person name="Iltis A."/>
            <person name="Giraud S."/>
            <person name="Fleury M."/>
            <person name="Thornton C."/>
            <person name="Delhaes L."/>
            <person name="Meyer W."/>
            <person name="Papon N."/>
            <person name="Bouchara J.P."/>
        </authorList>
    </citation>
    <scope>NUCLEOTIDE SEQUENCE [LARGE SCALE GENOMIC DNA]</scope>
    <source>
        <strain evidence="2 3">IHEM 14462</strain>
    </source>
</reference>
<sequence>MTPVRFLTAQHLQLLHYIHITPLVFKTPSTRKTTAPIDTSTTDQDSSICDPCYLESAASSPINHHHYGGVDDTFQLAALLAEKVALNHAFRDGNKRTALYAADMFLRVNGGAGLLVDDPREARGISPRGLALADAMVDVATRKWSAEDLASLRRKRRVRWSAEGMKLKAEPWVELSRLEERRMRDAVLAASVRLELYQDYKNKVQRAGQPLCHPSHATKLTIDDGNADAVLAEL</sequence>
<accession>A0A084G891</accession>
<protein>
    <recommendedName>
        <fullName evidence="1">Fido domain-containing protein</fullName>
    </recommendedName>
</protein>
<dbReference type="InterPro" id="IPR053737">
    <property type="entry name" value="Type_II_TA_Toxin"/>
</dbReference>
<dbReference type="Proteomes" id="UP000028545">
    <property type="component" value="Unassembled WGS sequence"/>
</dbReference>
<feature type="domain" description="Fido" evidence="1">
    <location>
        <begin position="7"/>
        <end position="155"/>
    </location>
</feature>
<keyword evidence="3" id="KW-1185">Reference proteome</keyword>
<dbReference type="OrthoDB" id="3049701at2759"/>
<dbReference type="SUPFAM" id="SSF140931">
    <property type="entry name" value="Fic-like"/>
    <property type="match status" value="1"/>
</dbReference>
<dbReference type="KEGG" id="sapo:SAPIO_CDS4469"/>
<comment type="caution">
    <text evidence="2">The sequence shown here is derived from an EMBL/GenBank/DDBJ whole genome shotgun (WGS) entry which is preliminary data.</text>
</comment>
<dbReference type="VEuPathDB" id="FungiDB:SAPIO_CDS4469"/>
<proteinExistence type="predicted"/>
<evidence type="ECO:0000313" key="2">
    <source>
        <dbReference type="EMBL" id="KEZ43553.1"/>
    </source>
</evidence>
<dbReference type="InterPro" id="IPR003812">
    <property type="entry name" value="Fido"/>
</dbReference>
<dbReference type="Gene3D" id="1.20.120.1870">
    <property type="entry name" value="Fic/DOC protein, Fido domain"/>
    <property type="match status" value="1"/>
</dbReference>
<gene>
    <name evidence="2" type="ORF">SAPIO_CDS4469</name>
</gene>
<dbReference type="Pfam" id="PF02661">
    <property type="entry name" value="Fic"/>
    <property type="match status" value="1"/>
</dbReference>
<dbReference type="PROSITE" id="PS51459">
    <property type="entry name" value="FIDO"/>
    <property type="match status" value="1"/>
</dbReference>
<evidence type="ECO:0000259" key="1">
    <source>
        <dbReference type="PROSITE" id="PS51459"/>
    </source>
</evidence>
<dbReference type="PANTHER" id="PTHR39426">
    <property type="entry name" value="HOMOLOGY TO DEATH-ON-CURING PROTEIN OF PHAGE P1"/>
    <property type="match status" value="1"/>
</dbReference>
<evidence type="ECO:0000313" key="3">
    <source>
        <dbReference type="Proteomes" id="UP000028545"/>
    </source>
</evidence>
<dbReference type="EMBL" id="JOWA01000092">
    <property type="protein sequence ID" value="KEZ43553.1"/>
    <property type="molecule type" value="Genomic_DNA"/>
</dbReference>
<dbReference type="RefSeq" id="XP_016643352.1">
    <property type="nucleotide sequence ID" value="XM_016787007.1"/>
</dbReference>
<dbReference type="InterPro" id="IPR006440">
    <property type="entry name" value="Doc"/>
</dbReference>
<dbReference type="GeneID" id="27723541"/>
<dbReference type="NCBIfam" id="TIGR01550">
    <property type="entry name" value="DOC_P1"/>
    <property type="match status" value="1"/>
</dbReference>
<name>A0A084G891_PSEDA</name>
<dbReference type="HOGENOM" id="CLU_1185604_0_0_1"/>
<dbReference type="AlphaFoldDB" id="A0A084G891"/>
<dbReference type="GO" id="GO:0016301">
    <property type="term" value="F:kinase activity"/>
    <property type="evidence" value="ECO:0007669"/>
    <property type="project" value="InterPro"/>
</dbReference>
<dbReference type="InterPro" id="IPR036597">
    <property type="entry name" value="Fido-like_dom_sf"/>
</dbReference>